<sequence>MDYRLAIENTPASVPAGTAILLMHPSTGGTDFVDTGFFRDDTDRFLVVSTRTTAREVEQKLEHYDVDESKADVLDTLSVDRGYSRRGGETRHYVTAPDDVDGIVSVVETFLTTHEGKRRISVDSVSELAYYAGDHRAVQAFEGIVDLLDEHDAVGLFHVSPEVHEPATLDRLRRIGDAVIEVNEDETVRTQF</sequence>
<dbReference type="Proteomes" id="UP000069906">
    <property type="component" value="Chromosome"/>
</dbReference>
<evidence type="ECO:0000313" key="1">
    <source>
        <dbReference type="EMBL" id="AKH98623.1"/>
    </source>
</evidence>
<evidence type="ECO:0000313" key="4">
    <source>
        <dbReference type="Proteomes" id="UP000069906"/>
    </source>
</evidence>
<gene>
    <name evidence="2" type="ORF">HLASA_2196</name>
    <name evidence="1" type="ORF">HLASF_2162</name>
</gene>
<dbReference type="AlphaFoldDB" id="A0A0F7PH90"/>
<reference evidence="2 3" key="3">
    <citation type="journal article" date="2016" name="Stand. Genomic Sci.">
        <title>Complete genome sequence of 'Halanaeroarchaeum sulfurireducens' M27-SA2, a sulfur-reducing and acetate-oxidizing haloarchaeon from the deep-sea hypersaline anoxic lake Medee.</title>
        <authorList>
            <person name="Messina E."/>
            <person name="Sorokin D.Y."/>
            <person name="Kublanov I.V."/>
            <person name="Toshchakov S."/>
            <person name="Lopatina A."/>
            <person name="Arcadi E."/>
            <person name="Smedile F."/>
            <person name="La Spada G."/>
            <person name="La Cono V."/>
            <person name="Yakimov M.M."/>
        </authorList>
    </citation>
    <scope>NUCLEOTIDE SEQUENCE [LARGE SCALE GENOMIC DNA]</scope>
    <source>
        <strain evidence="2 3">M27-SA2</strain>
    </source>
</reference>
<name>A0A0F7PH90_9EURY</name>
<proteinExistence type="predicted"/>
<dbReference type="InterPro" id="IPR027417">
    <property type="entry name" value="P-loop_NTPase"/>
</dbReference>
<dbReference type="PATRIC" id="fig|1604004.4.peg.2263"/>
<dbReference type="Gene3D" id="3.40.50.300">
    <property type="entry name" value="P-loop containing nucleotide triphosphate hydrolases"/>
    <property type="match status" value="1"/>
</dbReference>
<evidence type="ECO:0000313" key="2">
    <source>
        <dbReference type="EMBL" id="ALG83065.1"/>
    </source>
</evidence>
<protein>
    <recommendedName>
        <fullName evidence="5">ATPase involved in flagella biogenesis</fullName>
    </recommendedName>
</protein>
<dbReference type="EMBL" id="CP008874">
    <property type="protein sequence ID" value="AKH98623.1"/>
    <property type="molecule type" value="Genomic_DNA"/>
</dbReference>
<dbReference type="OrthoDB" id="191154at2157"/>
<reference evidence="1 4" key="1">
    <citation type="journal article" date="2015" name="ISME J.">
        <title>Elemental sulfur and acetate can support life of a novel strictly anaerobic haloarchaeon.</title>
        <authorList>
            <person name="Sorokin D.Y."/>
            <person name="Kublanov I.V."/>
            <person name="Gavrilov S.N."/>
            <person name="Rojo D."/>
            <person name="Roman P."/>
            <person name="Golyshin P.N."/>
            <person name="Slepak V.Z."/>
            <person name="Smedile F."/>
            <person name="Ferrer M."/>
            <person name="Messina E."/>
            <person name="La Cono V."/>
            <person name="Yakimov M.M."/>
        </authorList>
    </citation>
    <scope>NUCLEOTIDE SEQUENCE [LARGE SCALE GENOMIC DNA]</scope>
    <source>
        <strain evidence="1 4">HSR2</strain>
    </source>
</reference>
<reference evidence="3" key="2">
    <citation type="submission" date="2015-05" db="EMBL/GenBank/DDBJ databases">
        <title>Complete genome sequence of Halanaeroarchaeum sulfurireducens type strain M27-SA2, a sulfate-reducer haloarchaeon from marine anoxic lake Medee.</title>
        <authorList>
            <person name="Messina E."/>
            <person name="Kublanov I.V."/>
            <person name="Toshchakov S."/>
            <person name="Arcadi E."/>
            <person name="La Spada G."/>
            <person name="La Cono V."/>
            <person name="Yakimov M.M."/>
        </authorList>
    </citation>
    <scope>NUCLEOTIDE SEQUENCE [LARGE SCALE GENOMIC DNA]</scope>
    <source>
        <strain evidence="3">M27-SA2</strain>
    </source>
</reference>
<dbReference type="EMBL" id="CP011564">
    <property type="protein sequence ID" value="ALG83065.1"/>
    <property type="molecule type" value="Genomic_DNA"/>
</dbReference>
<dbReference type="KEGG" id="hsu:HLASF_2162"/>
<dbReference type="Proteomes" id="UP000060390">
    <property type="component" value="Chromosome"/>
</dbReference>
<dbReference type="HOGENOM" id="CLU_1412400_0_0_2"/>
<evidence type="ECO:0008006" key="5">
    <source>
        <dbReference type="Google" id="ProtNLM"/>
    </source>
</evidence>
<dbReference type="InterPro" id="IPR055516">
    <property type="entry name" value="DUF7090"/>
</dbReference>
<dbReference type="Pfam" id="PF23365">
    <property type="entry name" value="DUF7090"/>
    <property type="match status" value="1"/>
</dbReference>
<evidence type="ECO:0000313" key="3">
    <source>
        <dbReference type="Proteomes" id="UP000060390"/>
    </source>
</evidence>
<keyword evidence="4" id="KW-1185">Reference proteome</keyword>
<dbReference type="KEGG" id="hsf:HLASA_2196"/>
<dbReference type="RefSeq" id="WP_050049267.1">
    <property type="nucleotide sequence ID" value="NZ_CP008874.1"/>
</dbReference>
<accession>A0A0F7PH90</accession>
<organism evidence="1 4">
    <name type="scientific">Halanaeroarchaeum sulfurireducens</name>
    <dbReference type="NCBI Taxonomy" id="1604004"/>
    <lineage>
        <taxon>Archaea</taxon>
        <taxon>Methanobacteriati</taxon>
        <taxon>Methanobacteriota</taxon>
        <taxon>Stenosarchaea group</taxon>
        <taxon>Halobacteria</taxon>
        <taxon>Halobacteriales</taxon>
        <taxon>Halobacteriaceae</taxon>
        <taxon>Halanaeroarchaeum</taxon>
    </lineage>
</organism>
<dbReference type="GeneID" id="26011526"/>